<dbReference type="InterPro" id="IPR018247">
    <property type="entry name" value="EF_Hand_1_Ca_BS"/>
</dbReference>
<feature type="chain" id="PRO_5038531659" evidence="4">
    <location>
        <begin position="25"/>
        <end position="292"/>
    </location>
</feature>
<evidence type="ECO:0000256" key="2">
    <source>
        <dbReference type="ARBA" id="ARBA00022525"/>
    </source>
</evidence>
<evidence type="ECO:0000256" key="4">
    <source>
        <dbReference type="SAM" id="SignalP"/>
    </source>
</evidence>
<dbReference type="Pfam" id="PF00963">
    <property type="entry name" value="Cohesin"/>
    <property type="match status" value="1"/>
</dbReference>
<reference evidence="6" key="1">
    <citation type="submission" date="2014-09" db="EMBL/GenBank/DDBJ databases">
        <title>Functional phylotyping approach for assessing intraspecific diversity of Ruminococcus albus within the rumen microbiome.</title>
        <authorList>
            <person name="Rozman Grinberg I."/>
            <person name="Yin G."/>
            <person name="Borovok I."/>
            <person name="Berg Miller M.E."/>
            <person name="Yeoman C.J.Y."/>
            <person name="Dassa B."/>
            <person name="Mizrahi I."/>
            <person name="Flint H.J."/>
            <person name="Yu Z."/>
            <person name="Bayer E.A."/>
            <person name="White B.A."/>
            <person name="Lamed R."/>
        </authorList>
    </citation>
    <scope>NUCLEOTIDE SEQUENCE</scope>
    <source>
        <strain evidence="6">VC1963_scaC_16</strain>
    </source>
</reference>
<dbReference type="GO" id="GO:0030246">
    <property type="term" value="F:carbohydrate binding"/>
    <property type="evidence" value="ECO:0007669"/>
    <property type="project" value="InterPro"/>
</dbReference>
<dbReference type="InterPro" id="IPR016134">
    <property type="entry name" value="Dockerin_dom"/>
</dbReference>
<dbReference type="SUPFAM" id="SSF63446">
    <property type="entry name" value="Type I dockerin domain"/>
    <property type="match status" value="1"/>
</dbReference>
<keyword evidence="3" id="KW-0677">Repeat</keyword>
<comment type="subcellular location">
    <subcellularLocation>
        <location evidence="1">Secreted</location>
    </subcellularLocation>
</comment>
<proteinExistence type="predicted"/>
<dbReference type="SUPFAM" id="SSF49384">
    <property type="entry name" value="Carbohydrate-binding domain"/>
    <property type="match status" value="1"/>
</dbReference>
<feature type="signal peptide" evidence="4">
    <location>
        <begin position="1"/>
        <end position="24"/>
    </location>
</feature>
<dbReference type="Gene3D" id="1.10.1330.10">
    <property type="entry name" value="Dockerin domain"/>
    <property type="match status" value="1"/>
</dbReference>
<dbReference type="PROSITE" id="PS00018">
    <property type="entry name" value="EF_HAND_1"/>
    <property type="match status" value="1"/>
</dbReference>
<evidence type="ECO:0000256" key="1">
    <source>
        <dbReference type="ARBA" id="ARBA00004613"/>
    </source>
</evidence>
<dbReference type="CDD" id="cd08548">
    <property type="entry name" value="Type_I_cohesin_like"/>
    <property type="match status" value="1"/>
</dbReference>
<keyword evidence="4" id="KW-0732">Signal</keyword>
<dbReference type="CDD" id="cd14256">
    <property type="entry name" value="Dockerin_I"/>
    <property type="match status" value="1"/>
</dbReference>
<dbReference type="InterPro" id="IPR008965">
    <property type="entry name" value="CBM2/CBM3_carb-bd_dom_sf"/>
</dbReference>
<dbReference type="Gene3D" id="2.60.40.680">
    <property type="match status" value="1"/>
</dbReference>
<gene>
    <name evidence="6" type="primary">scaC</name>
</gene>
<protein>
    <submittedName>
        <fullName evidence="6">Scaffoldin C</fullName>
    </submittedName>
</protein>
<dbReference type="EMBL" id="KM581232">
    <property type="protein sequence ID" value="AIZ97779.1"/>
    <property type="molecule type" value="Genomic_DNA"/>
</dbReference>
<dbReference type="InterPro" id="IPR002102">
    <property type="entry name" value="Cohesin_dom"/>
</dbReference>
<keyword evidence="2" id="KW-0964">Secreted</keyword>
<feature type="domain" description="Dockerin" evidence="5">
    <location>
        <begin position="215"/>
        <end position="292"/>
    </location>
</feature>
<name>A0A0A7NVM1_RUMFL</name>
<dbReference type="AlphaFoldDB" id="A0A0A7NVM1"/>
<accession>A0A0A7NVM1</accession>
<sequence length="292" mass="30073">MKTKKVVVGAIAATMLSLSVCSLAPVAAAGETVQISVGKTSAEVGSKFSVDVSLADIPSSGIQALDFAITYDSSALTIDSVEAGALVNKGVNTADLSASLSPCFESSINKTEGYVSLIWSTATDDASYWLKGNGVYCTISGTVASGAQNGKTYDLKITPIERETFYGSKKSNATIGCGYESNGKPVKLDVKTSDGAVSVGKIETTTTTVTTQGPVATKRGDANCDGEVDMSDIVLIMQSLANPNKYGVNGSDAHHITAQGEANGDVDSSSKGITNGDAAKIQKWLLKSISEL</sequence>
<dbReference type="PROSITE" id="PS51766">
    <property type="entry name" value="DOCKERIN"/>
    <property type="match status" value="1"/>
</dbReference>
<dbReference type="GO" id="GO:0005576">
    <property type="term" value="C:extracellular region"/>
    <property type="evidence" value="ECO:0007669"/>
    <property type="project" value="UniProtKB-SubCell"/>
</dbReference>
<evidence type="ECO:0000313" key="6">
    <source>
        <dbReference type="EMBL" id="AIZ97779.1"/>
    </source>
</evidence>
<evidence type="ECO:0000256" key="3">
    <source>
        <dbReference type="ARBA" id="ARBA00022737"/>
    </source>
</evidence>
<organism evidence="6">
    <name type="scientific">Ruminococcus flavefaciens</name>
    <dbReference type="NCBI Taxonomy" id="1265"/>
    <lineage>
        <taxon>Bacteria</taxon>
        <taxon>Bacillati</taxon>
        <taxon>Bacillota</taxon>
        <taxon>Clostridia</taxon>
        <taxon>Eubacteriales</taxon>
        <taxon>Oscillospiraceae</taxon>
        <taxon>Ruminococcus</taxon>
    </lineage>
</organism>
<dbReference type="InterPro" id="IPR036439">
    <property type="entry name" value="Dockerin_dom_sf"/>
</dbReference>
<dbReference type="GO" id="GO:0000272">
    <property type="term" value="P:polysaccharide catabolic process"/>
    <property type="evidence" value="ECO:0007669"/>
    <property type="project" value="InterPro"/>
</dbReference>
<evidence type="ECO:0000259" key="5">
    <source>
        <dbReference type="PROSITE" id="PS51766"/>
    </source>
</evidence>